<dbReference type="Gene3D" id="2.60.120.1030">
    <property type="entry name" value="Clp1, DNA binding domain"/>
    <property type="match status" value="1"/>
</dbReference>
<dbReference type="GeneID" id="29775960"/>
<dbReference type="InterPro" id="IPR038239">
    <property type="entry name" value="Clp1_N_sf"/>
</dbReference>
<feature type="region of interest" description="Disordered" evidence="3">
    <location>
        <begin position="616"/>
        <end position="639"/>
    </location>
</feature>
<dbReference type="PANTHER" id="PTHR12755">
    <property type="entry name" value="CLEAVAGE/POLYADENYLATION FACTOR IA SUBUNIT CLP1P"/>
    <property type="match status" value="1"/>
</dbReference>
<evidence type="ECO:0000313" key="7">
    <source>
        <dbReference type="Proteomes" id="UP000076004"/>
    </source>
</evidence>
<evidence type="ECO:0000259" key="5">
    <source>
        <dbReference type="Pfam" id="PF16575"/>
    </source>
</evidence>
<dbReference type="AlphaFoldDB" id="A0A151LNW1"/>
<dbReference type="RefSeq" id="XP_018642308.1">
    <property type="nucleotide sequence ID" value="XM_018785341.1"/>
</dbReference>
<evidence type="ECO:0000256" key="1">
    <source>
        <dbReference type="ARBA" id="ARBA00022741"/>
    </source>
</evidence>
<reference evidence="6 7" key="1">
    <citation type="journal article" date="2016" name="Nat. Commun.">
        <title>Genomes of cryptic chimpanzee Plasmodium species reveal key evolutionary events leading to human malaria.</title>
        <authorList>
            <person name="Sundararaman S.A."/>
            <person name="Plenderleith L.J."/>
            <person name="Liu W."/>
            <person name="Loy D.E."/>
            <person name="Learn G.H."/>
            <person name="Li Y."/>
            <person name="Shaw K.S."/>
            <person name="Ayouba A."/>
            <person name="Peeters M."/>
            <person name="Speede S."/>
            <person name="Shaw G.M."/>
            <person name="Bushman F.D."/>
            <person name="Brisson D."/>
            <person name="Rayner J.C."/>
            <person name="Sharp P.M."/>
            <person name="Hahn B.H."/>
        </authorList>
    </citation>
    <scope>NUCLEOTIDE SEQUENCE [LARGE SCALE GENOMIC DNA]</scope>
    <source>
        <strain evidence="6 7">SY75</strain>
    </source>
</reference>
<dbReference type="GO" id="GO:0006388">
    <property type="term" value="P:tRNA splicing, via endonucleolytic cleavage and ligation"/>
    <property type="evidence" value="ECO:0007669"/>
    <property type="project" value="TreeGrafter"/>
</dbReference>
<feature type="domain" description="Clp1 P-loop" evidence="5">
    <location>
        <begin position="143"/>
        <end position="178"/>
    </location>
</feature>
<evidence type="ECO:0000256" key="3">
    <source>
        <dbReference type="SAM" id="MobiDB-lite"/>
    </source>
</evidence>
<dbReference type="VEuPathDB" id="PlasmoDB:PGSY75_0821600"/>
<name>A0A151LNW1_9APIC</name>
<dbReference type="InterPro" id="IPR032319">
    <property type="entry name" value="CLP1_P"/>
</dbReference>
<evidence type="ECO:0000313" key="6">
    <source>
        <dbReference type="EMBL" id="KYO00807.1"/>
    </source>
</evidence>
<dbReference type="Pfam" id="PF16573">
    <property type="entry name" value="CLP1_N"/>
    <property type="match status" value="1"/>
</dbReference>
<organism evidence="6 7">
    <name type="scientific">Plasmodium gaboni</name>
    <dbReference type="NCBI Taxonomy" id="647221"/>
    <lineage>
        <taxon>Eukaryota</taxon>
        <taxon>Sar</taxon>
        <taxon>Alveolata</taxon>
        <taxon>Apicomplexa</taxon>
        <taxon>Aconoidasida</taxon>
        <taxon>Haemosporida</taxon>
        <taxon>Plasmodiidae</taxon>
        <taxon>Plasmodium</taxon>
        <taxon>Plasmodium (Laverania)</taxon>
    </lineage>
</organism>
<protein>
    <submittedName>
        <fullName evidence="6">Putative clp1-related protein</fullName>
    </submittedName>
</protein>
<gene>
    <name evidence="6" type="ORF">PGSY75_0821600</name>
</gene>
<dbReference type="GO" id="GO:0051731">
    <property type="term" value="F:polynucleotide 5'-hydroxyl-kinase activity"/>
    <property type="evidence" value="ECO:0007669"/>
    <property type="project" value="InterPro"/>
</dbReference>
<dbReference type="GO" id="GO:0005634">
    <property type="term" value="C:nucleus"/>
    <property type="evidence" value="ECO:0007669"/>
    <property type="project" value="TreeGrafter"/>
</dbReference>
<dbReference type="VEuPathDB" id="PlasmoDB:PGABG01_0821600"/>
<dbReference type="KEGG" id="pgab:PGSY75_0821600"/>
<proteinExistence type="predicted"/>
<keyword evidence="2" id="KW-0067">ATP-binding</keyword>
<evidence type="ECO:0000256" key="2">
    <source>
        <dbReference type="ARBA" id="ARBA00022840"/>
    </source>
</evidence>
<dbReference type="PANTHER" id="PTHR12755:SF6">
    <property type="entry name" value="POLYRIBONUCLEOTIDE 5'-HYDROXYL-KINASE CLP1"/>
    <property type="match status" value="1"/>
</dbReference>
<dbReference type="InterPro" id="IPR032324">
    <property type="entry name" value="Clp1_N"/>
</dbReference>
<accession>A0A151LNW1</accession>
<dbReference type="Pfam" id="PF16575">
    <property type="entry name" value="CLP1_P"/>
    <property type="match status" value="1"/>
</dbReference>
<feature type="compositionally biased region" description="Low complexity" evidence="3">
    <location>
        <begin position="616"/>
        <end position="631"/>
    </location>
</feature>
<sequence>MANNGNTRLYHLKAYHELRIVTLEKSTKYNEKEECIKIRVLSNKNIHNKSNDKKNMNDNINYSAEIFGKELIIDKEYTFGYNEKFSIYTYTGCYIQIKGMTLQEYESKNNTMKEYVSLCYILDAYRKLAKKKKKIGPRILITGNNNSGKSSVSLLLLNYALKSGFKPLYIETDTKASSDKIELNRGPGVISCFKYDNMNNIENIYPMAATNNTNINININNNNNMNTSNMNNINNNNNINNMNSMNSNSNSNSGNTFDLINNNNMFGSYMKYSLEYFFGYYDIKEDINLYYHLNECVSSCIYLMFLNNINNLSADLRNYSNEQEHICSSGFILNVPSEADHDIIKNLIDIYNINIVIVIDNSFLHYSLKEHYHNVKEDEQEYNNVDPQNNLIKDKKSRQSKRLSEHHSLYDMNVVKDTSLNNDKRSSIYFNKNKDEEVLYDGEKNEELKTDDYNNINMNNKKDSIYNMNNMYSHYEEDDEDKKNIQIIGMPKFEGVIPSDNNRIKYCRNLWYYNYFSRDININNYLFKKSHIISFKYSRTSFIKLDTNLAVPLSALPSDCRDIKRENVSVSYYNGNVKNLMNCILAVSYSKDFSYLHLINIAALVHVQGIKEIEQTQQEQDNQKENNNSYDNNDENNNEHNHNQVDYIFDILCPIYITLKNLPPFFIIPGNIRQMKF</sequence>
<dbReference type="Proteomes" id="UP000076004">
    <property type="component" value="Unassembled WGS sequence"/>
</dbReference>
<feature type="domain" description="Clp1 N-terminal" evidence="4">
    <location>
        <begin position="63"/>
        <end position="128"/>
    </location>
</feature>
<dbReference type="InterPro" id="IPR027417">
    <property type="entry name" value="P-loop_NTPase"/>
</dbReference>
<evidence type="ECO:0000259" key="4">
    <source>
        <dbReference type="Pfam" id="PF16573"/>
    </source>
</evidence>
<dbReference type="EMBL" id="LVLB01000009">
    <property type="protein sequence ID" value="KYO00807.1"/>
    <property type="molecule type" value="Genomic_DNA"/>
</dbReference>
<dbReference type="GO" id="GO:0005524">
    <property type="term" value="F:ATP binding"/>
    <property type="evidence" value="ECO:0007669"/>
    <property type="project" value="UniProtKB-KW"/>
</dbReference>
<keyword evidence="1" id="KW-0547">Nucleotide-binding</keyword>
<dbReference type="SUPFAM" id="SSF52540">
    <property type="entry name" value="P-loop containing nucleoside triphosphate hydrolases"/>
    <property type="match status" value="1"/>
</dbReference>
<comment type="caution">
    <text evidence="6">The sequence shown here is derived from an EMBL/GenBank/DDBJ whole genome shotgun (WGS) entry which is preliminary data.</text>
</comment>
<dbReference type="Gene3D" id="3.40.50.300">
    <property type="entry name" value="P-loop containing nucleotide triphosphate hydrolases"/>
    <property type="match status" value="1"/>
</dbReference>
<dbReference type="InterPro" id="IPR045116">
    <property type="entry name" value="Clp1/Grc3"/>
</dbReference>